<keyword evidence="3" id="KW-1185">Reference proteome</keyword>
<evidence type="ECO:0000313" key="2">
    <source>
        <dbReference type="EMBL" id="MDC8016120.1"/>
    </source>
</evidence>
<dbReference type="RefSeq" id="WP_263542593.1">
    <property type="nucleotide sequence ID" value="NZ_JAOVZO020000023.1"/>
</dbReference>
<dbReference type="AlphaFoldDB" id="A0A9X3YR89"/>
<dbReference type="EMBL" id="JAOVZO020000023">
    <property type="protein sequence ID" value="MDC8016120.1"/>
    <property type="molecule type" value="Genomic_DNA"/>
</dbReference>
<name>A0A9X3YR89_9GAMM</name>
<evidence type="ECO:0000313" key="3">
    <source>
        <dbReference type="Proteomes" id="UP001139971"/>
    </source>
</evidence>
<comment type="caution">
    <text evidence="2">The sequence shown here is derived from an EMBL/GenBank/DDBJ whole genome shotgun (WGS) entry which is preliminary data.</text>
</comment>
<sequence>MSIAADTLRYLDGAGLSRGRRVADIVLTHGYAGVVLDTGAAGWALNYAVAVDGLERREASWLSRTSRDPLLRDALFGTVPGEPDTACLRTALLAALSEPALAAPASYGLHVQPDLPAYCLVGTRNAAVVGFGGLMWRMLGVPALRSLCVLDLTLPERRREMESVTAAMRMARPDVAVRLSDGGDWRAVFDRCDTLAITGSALCNDTLDALIAATGPGQTVIVQGQSVALHPRALFERGVAAVMTTRKPPQLAALARADRSGVTLRPWFEGGNARLCLLPADGDSRPDERVRIEAGVVE</sequence>
<organism evidence="2 3">
    <name type="scientific">Tahibacter soli</name>
    <dbReference type="NCBI Taxonomy" id="2983605"/>
    <lineage>
        <taxon>Bacteria</taxon>
        <taxon>Pseudomonadati</taxon>
        <taxon>Pseudomonadota</taxon>
        <taxon>Gammaproteobacteria</taxon>
        <taxon>Lysobacterales</taxon>
        <taxon>Rhodanobacteraceae</taxon>
        <taxon>Tahibacter</taxon>
    </lineage>
</organism>
<gene>
    <name evidence="2" type="ORF">OD750_026640</name>
</gene>
<reference evidence="2" key="1">
    <citation type="submission" date="2023-02" db="EMBL/GenBank/DDBJ databases">
        <title>Tahibacter soli sp. nov. isolated from soil.</title>
        <authorList>
            <person name="Baek J.H."/>
            <person name="Lee J.K."/>
            <person name="Choi D.G."/>
            <person name="Jeon C.O."/>
        </authorList>
    </citation>
    <scope>NUCLEOTIDE SEQUENCE</scope>
    <source>
        <strain evidence="2">BL</strain>
    </source>
</reference>
<proteinExistence type="predicted"/>
<dbReference type="Gene3D" id="3.40.50.11590">
    <property type="match status" value="1"/>
</dbReference>
<dbReference type="SUPFAM" id="SSF159713">
    <property type="entry name" value="Dhaf3308-like"/>
    <property type="match status" value="1"/>
</dbReference>
<accession>A0A9X3YR89</accession>
<protein>
    <submittedName>
        <fullName evidence="2">DUF364 domain-containing protein</fullName>
    </submittedName>
</protein>
<feature type="domain" description="Putative heavy-metal chelation" evidence="1">
    <location>
        <begin position="187"/>
        <end position="253"/>
    </location>
</feature>
<dbReference type="InterPro" id="IPR007161">
    <property type="entry name" value="DUF364"/>
</dbReference>
<dbReference type="Proteomes" id="UP001139971">
    <property type="component" value="Unassembled WGS sequence"/>
</dbReference>
<dbReference type="Pfam" id="PF04016">
    <property type="entry name" value="DUF364"/>
    <property type="match status" value="1"/>
</dbReference>
<evidence type="ECO:0000259" key="1">
    <source>
        <dbReference type="Pfam" id="PF04016"/>
    </source>
</evidence>